<evidence type="ECO:0000256" key="3">
    <source>
        <dbReference type="ARBA" id="ARBA00022729"/>
    </source>
</evidence>
<comment type="caution">
    <text evidence="8">The sequence shown here is derived from an EMBL/GenBank/DDBJ whole genome shotgun (WGS) entry which is preliminary data.</text>
</comment>
<keyword evidence="5" id="KW-0998">Cell outer membrane</keyword>
<organism evidence="8 9">
    <name type="scientific">Pedobacter gandavensis</name>
    <dbReference type="NCBI Taxonomy" id="2679963"/>
    <lineage>
        <taxon>Bacteria</taxon>
        <taxon>Pseudomonadati</taxon>
        <taxon>Bacteroidota</taxon>
        <taxon>Sphingobacteriia</taxon>
        <taxon>Sphingobacteriales</taxon>
        <taxon>Sphingobacteriaceae</taxon>
        <taxon>Pedobacter</taxon>
    </lineage>
</organism>
<evidence type="ECO:0000313" key="8">
    <source>
        <dbReference type="EMBL" id="MBB2148486.1"/>
    </source>
</evidence>
<evidence type="ECO:0000313" key="9">
    <source>
        <dbReference type="Proteomes" id="UP000636110"/>
    </source>
</evidence>
<dbReference type="EMBL" id="WNXC01000001">
    <property type="protein sequence ID" value="MBB2148486.1"/>
    <property type="molecule type" value="Genomic_DNA"/>
</dbReference>
<keyword evidence="4" id="KW-0472">Membrane</keyword>
<dbReference type="InterPro" id="IPR011990">
    <property type="entry name" value="TPR-like_helical_dom_sf"/>
</dbReference>
<sequence length="459" mass="52214">MKYLRIYFILIGSVFFISCTKNFLDAKPNSFIVTPNTLQELQVFLDNGILNRSGGLPQVSSDEFFIPNKVVYDALNTQTQKNGYLWKQDIYKGERVPDWNEPYTAVFYANSALDELKKIEANVSNQKEWNNIKGTALFFRAFSYFDLARNFCQVYNEASASNDLGLPLRTSAGIDKVSQRSSLRSTFDLMISDLNEAKFLLNDDSPSKYRNRPSKSAVYGLLARIYLYMGNYVEAEKAADECLLKYSTLINFNNISTSAVQPFLNNYSEIIFYSIQVVAYPMTVCGGRSNQIICITPDLISLYEVNDLRLPGFFAKNTLNNYVMKTGYGIGLYPFTGLTTAEVLLIKAECAARRNDPQDALGALNLLLSNRCIASTYVEIRSLSAEETLKRVLLERRKELVWRNLRWSDIKRYNRDGANITLKRNLDGVEYSLAPNSPLYVFPIPDEELLYSGIKPNVR</sequence>
<dbReference type="Gene3D" id="1.25.40.390">
    <property type="match status" value="1"/>
</dbReference>
<keyword evidence="9" id="KW-1185">Reference proteome</keyword>
<name>A0ABR6EU38_9SPHI</name>
<evidence type="ECO:0000259" key="6">
    <source>
        <dbReference type="Pfam" id="PF07980"/>
    </source>
</evidence>
<protein>
    <submittedName>
        <fullName evidence="8">RagB/SusD family nutrient uptake outer membrane protein</fullName>
    </submittedName>
</protein>
<proteinExistence type="inferred from homology"/>
<dbReference type="InterPro" id="IPR033985">
    <property type="entry name" value="SusD-like_N"/>
</dbReference>
<evidence type="ECO:0000256" key="5">
    <source>
        <dbReference type="ARBA" id="ARBA00023237"/>
    </source>
</evidence>
<comment type="subcellular location">
    <subcellularLocation>
        <location evidence="1">Cell outer membrane</location>
    </subcellularLocation>
</comment>
<accession>A0ABR6EU38</accession>
<reference evidence="8 9" key="1">
    <citation type="submission" date="2019-11" db="EMBL/GenBank/DDBJ databases">
        <title>Description of Pedobacter sp. LMG 31462T.</title>
        <authorList>
            <person name="Carlier A."/>
            <person name="Qi S."/>
            <person name="Vandamme P."/>
        </authorList>
    </citation>
    <scope>NUCLEOTIDE SEQUENCE [LARGE SCALE GENOMIC DNA]</scope>
    <source>
        <strain evidence="8 9">LMG 31462</strain>
    </source>
</reference>
<evidence type="ECO:0000256" key="4">
    <source>
        <dbReference type="ARBA" id="ARBA00023136"/>
    </source>
</evidence>
<dbReference type="PROSITE" id="PS51257">
    <property type="entry name" value="PROKAR_LIPOPROTEIN"/>
    <property type="match status" value="1"/>
</dbReference>
<dbReference type="Proteomes" id="UP000636110">
    <property type="component" value="Unassembled WGS sequence"/>
</dbReference>
<evidence type="ECO:0000256" key="1">
    <source>
        <dbReference type="ARBA" id="ARBA00004442"/>
    </source>
</evidence>
<feature type="domain" description="SusD-like N-terminal" evidence="7">
    <location>
        <begin position="23"/>
        <end position="227"/>
    </location>
</feature>
<dbReference type="Pfam" id="PF14322">
    <property type="entry name" value="SusD-like_3"/>
    <property type="match status" value="1"/>
</dbReference>
<comment type="similarity">
    <text evidence="2">Belongs to the SusD family.</text>
</comment>
<dbReference type="SUPFAM" id="SSF48452">
    <property type="entry name" value="TPR-like"/>
    <property type="match status" value="1"/>
</dbReference>
<feature type="domain" description="RagB/SusD" evidence="6">
    <location>
        <begin position="325"/>
        <end position="433"/>
    </location>
</feature>
<dbReference type="RefSeq" id="WP_182954490.1">
    <property type="nucleotide sequence ID" value="NZ_WNXC01000001.1"/>
</dbReference>
<evidence type="ECO:0000256" key="2">
    <source>
        <dbReference type="ARBA" id="ARBA00006275"/>
    </source>
</evidence>
<gene>
    <name evidence="8" type="ORF">GM920_06130</name>
</gene>
<dbReference type="InterPro" id="IPR012944">
    <property type="entry name" value="SusD_RagB_dom"/>
</dbReference>
<keyword evidence="3" id="KW-0732">Signal</keyword>
<dbReference type="Pfam" id="PF07980">
    <property type="entry name" value="SusD_RagB"/>
    <property type="match status" value="1"/>
</dbReference>
<evidence type="ECO:0000259" key="7">
    <source>
        <dbReference type="Pfam" id="PF14322"/>
    </source>
</evidence>